<accession>A0ABS8Y3Q7</accession>
<evidence type="ECO:0000256" key="1">
    <source>
        <dbReference type="SAM" id="MobiDB-lite"/>
    </source>
</evidence>
<reference evidence="2 3" key="1">
    <citation type="journal article" date="2021" name="BMC Genomics">
        <title>Datura genome reveals duplications of psychoactive alkaloid biosynthetic genes and high mutation rate following tissue culture.</title>
        <authorList>
            <person name="Rajewski A."/>
            <person name="Carter-House D."/>
            <person name="Stajich J."/>
            <person name="Litt A."/>
        </authorList>
    </citation>
    <scope>NUCLEOTIDE SEQUENCE [LARGE SCALE GENOMIC DNA]</scope>
    <source>
        <strain evidence="2">AR-01</strain>
    </source>
</reference>
<evidence type="ECO:0000313" key="3">
    <source>
        <dbReference type="Proteomes" id="UP000823775"/>
    </source>
</evidence>
<dbReference type="Proteomes" id="UP000823775">
    <property type="component" value="Unassembled WGS sequence"/>
</dbReference>
<organism evidence="2 3">
    <name type="scientific">Datura stramonium</name>
    <name type="common">Jimsonweed</name>
    <name type="synonym">Common thornapple</name>
    <dbReference type="NCBI Taxonomy" id="4076"/>
    <lineage>
        <taxon>Eukaryota</taxon>
        <taxon>Viridiplantae</taxon>
        <taxon>Streptophyta</taxon>
        <taxon>Embryophyta</taxon>
        <taxon>Tracheophyta</taxon>
        <taxon>Spermatophyta</taxon>
        <taxon>Magnoliopsida</taxon>
        <taxon>eudicotyledons</taxon>
        <taxon>Gunneridae</taxon>
        <taxon>Pentapetalae</taxon>
        <taxon>asterids</taxon>
        <taxon>lamiids</taxon>
        <taxon>Solanales</taxon>
        <taxon>Solanaceae</taxon>
        <taxon>Solanoideae</taxon>
        <taxon>Datureae</taxon>
        <taxon>Datura</taxon>
    </lineage>
</organism>
<comment type="caution">
    <text evidence="2">The sequence shown here is derived from an EMBL/GenBank/DDBJ whole genome shotgun (WGS) entry which is preliminary data.</text>
</comment>
<name>A0ABS8Y3Q7_DATST</name>
<feature type="region of interest" description="Disordered" evidence="1">
    <location>
        <begin position="111"/>
        <end position="139"/>
    </location>
</feature>
<dbReference type="EMBL" id="JACEIK010019221">
    <property type="protein sequence ID" value="MCE5166096.1"/>
    <property type="molecule type" value="Genomic_DNA"/>
</dbReference>
<gene>
    <name evidence="2" type="ORF">HAX54_014744</name>
</gene>
<proteinExistence type="predicted"/>
<protein>
    <submittedName>
        <fullName evidence="2">Uncharacterized protein</fullName>
    </submittedName>
</protein>
<evidence type="ECO:0000313" key="2">
    <source>
        <dbReference type="EMBL" id="MCE5166096.1"/>
    </source>
</evidence>
<sequence length="139" mass="15199">MTRGGFQEALDPKLDLALMQTEMRVGRERGMERSDGRSLTGRGLGRRLLFCGGGDFCFPTIFVGEYEEEEAGVGVNGGFPAEEGEEKRVHRKMVVADDDYRGEAAVGVGRAWRQEEERGEEGSEGVPTAVGTVVEEKGR</sequence>
<keyword evidence="3" id="KW-1185">Reference proteome</keyword>